<name>W1WHZ9_9ZZZZ</name>
<protein>
    <submittedName>
        <fullName evidence="1">Uncharacterized protein</fullName>
    </submittedName>
</protein>
<reference evidence="1" key="1">
    <citation type="submission" date="2013-12" db="EMBL/GenBank/DDBJ databases">
        <title>A Varibaculum cambriense genome reconstructed from a premature infant gut community with otherwise low bacterial novelty that shifts toward anaerobic metabolism during the third week of life.</title>
        <authorList>
            <person name="Brown C.T."/>
            <person name="Sharon I."/>
            <person name="Thomas B.C."/>
            <person name="Castelle C.J."/>
            <person name="Morowitz M.J."/>
            <person name="Banfield J.F."/>
        </authorList>
    </citation>
    <scope>NUCLEOTIDE SEQUENCE</scope>
</reference>
<evidence type="ECO:0000313" key="1">
    <source>
        <dbReference type="EMBL" id="ETJ17812.1"/>
    </source>
</evidence>
<feature type="non-terminal residue" evidence="1">
    <location>
        <position position="1"/>
    </location>
</feature>
<dbReference type="EMBL" id="AZMM01018722">
    <property type="protein sequence ID" value="ETJ17812.1"/>
    <property type="molecule type" value="Genomic_DNA"/>
</dbReference>
<dbReference type="AlphaFoldDB" id="W1WHZ9"/>
<organism evidence="1">
    <name type="scientific">human gut metagenome</name>
    <dbReference type="NCBI Taxonomy" id="408170"/>
    <lineage>
        <taxon>unclassified sequences</taxon>
        <taxon>metagenomes</taxon>
        <taxon>organismal metagenomes</taxon>
    </lineage>
</organism>
<comment type="caution">
    <text evidence="1">The sequence shown here is derived from an EMBL/GenBank/DDBJ whole genome shotgun (WGS) entry which is preliminary data.</text>
</comment>
<proteinExistence type="predicted"/>
<gene>
    <name evidence="1" type="ORF">Q604_UNBC18722G0003</name>
</gene>
<accession>W1WHZ9</accession>
<sequence length="94" mass="10881">DLKEIYKAKTILGLLYPYEELKIGFSDKIEIVYIFGNQSNENNNLKNILIGIKNSKQYEEISKIADIKIAKSSFMGYGLYEKNMMNLDYAINML</sequence>